<sequence length="636" mass="73674">MIIKYPDGSQKEYESGVKVSEITGDISQGLLRQSLGAVVNGEILGLDDKVYEDSDFKVVKFEDKEGKQIFWHTASHIMAYAIQELYPDTKFAIGPSTETGFYYDLDLEHRFVEEDFKAIEDKMKEIAKKDLPVERIEISREEALAYFKEKNQDYKVELINDLPEDEKITMYKIGDFTDLCKGPHLLSTKKIKAIKLLSIAGAYWRGDSDNKMLQRIYGIAFEKQSQLDEYIERREEAEKRDHRKLGKELDLFSMHEEGPGFPFFHPNGMVLRNTLLNWWREVLEENGYGEILTPIILNEALWHRSGHWDHYKDNMYFTKIDDGDYAVKPMNCPGSILVYNSNNHSYRDLPIRLAEYGVVHRHELSGALHGLFRVRTFTQDDAHVYCLFSQVKDEVFKMIDLADYLYSTFGFKYSIELSTRPDDYMGDLDAWNLAEKNLKEALEEKNLPYTINEGDGAFYGPKIDFHLEDAIGRTWQCGTIQLDFQLPENFDLTYVDENGERQRPVMLHRALLGSVERFMGILIEHFAGKFPLWLSPVQVEVIPVSDKFKDYAQKVADKLHAEGLRVHLDGRTEKVGYKIREAQVKKINYMLVIGEKEETSGKLSVRKRSGEEVQDVDVDEFIASLKEEIKNKTITE</sequence>
<dbReference type="PROSITE" id="PS50862">
    <property type="entry name" value="AA_TRNA_LIGASE_II"/>
    <property type="match status" value="1"/>
</dbReference>
<dbReference type="InterPro" id="IPR047246">
    <property type="entry name" value="ThrRS_anticodon"/>
</dbReference>
<dbReference type="SUPFAM" id="SSF55681">
    <property type="entry name" value="Class II aaRS and biotin synthetases"/>
    <property type="match status" value="1"/>
</dbReference>
<evidence type="ECO:0000256" key="6">
    <source>
        <dbReference type="ARBA" id="ARBA00022723"/>
    </source>
</evidence>
<dbReference type="InterPro" id="IPR012676">
    <property type="entry name" value="TGS-like"/>
</dbReference>
<comment type="subcellular location">
    <subcellularLocation>
        <location evidence="1 14">Cytoplasm</location>
    </subcellularLocation>
</comment>
<evidence type="ECO:0000313" key="17">
    <source>
        <dbReference type="EMBL" id="MBS6535006.1"/>
    </source>
</evidence>
<keyword evidence="3 14" id="KW-0963">Cytoplasm</keyword>
<dbReference type="FunFam" id="3.30.930.10:FF:000019">
    <property type="entry name" value="Threonine--tRNA ligase"/>
    <property type="match status" value="1"/>
</dbReference>
<dbReference type="Pfam" id="PF02824">
    <property type="entry name" value="TGS"/>
    <property type="match status" value="1"/>
</dbReference>
<dbReference type="Proteomes" id="UP000748991">
    <property type="component" value="Unassembled WGS sequence"/>
</dbReference>
<dbReference type="CDD" id="cd00771">
    <property type="entry name" value="ThrRS_core"/>
    <property type="match status" value="1"/>
</dbReference>
<dbReference type="FunFam" id="3.30.980.10:FF:000005">
    <property type="entry name" value="Threonyl-tRNA synthetase, mitochondrial"/>
    <property type="match status" value="1"/>
</dbReference>
<keyword evidence="11 14" id="KW-0648">Protein biosynthesis</keyword>
<evidence type="ECO:0000259" key="15">
    <source>
        <dbReference type="PROSITE" id="PS50862"/>
    </source>
</evidence>
<dbReference type="SUPFAM" id="SSF52954">
    <property type="entry name" value="Class II aaRS ABD-related"/>
    <property type="match status" value="1"/>
</dbReference>
<evidence type="ECO:0000256" key="7">
    <source>
        <dbReference type="ARBA" id="ARBA00022741"/>
    </source>
</evidence>
<comment type="similarity">
    <text evidence="2 14">Belongs to the class-II aminoacyl-tRNA synthetase family.</text>
</comment>
<dbReference type="PANTHER" id="PTHR11451">
    <property type="entry name" value="THREONINE-TRNA LIGASE"/>
    <property type="match status" value="1"/>
</dbReference>
<keyword evidence="8 14" id="KW-0862">Zinc</keyword>
<feature type="domain" description="Aminoacyl-transfer RNA synthetases class-II family profile" evidence="15">
    <location>
        <begin position="265"/>
        <end position="531"/>
    </location>
</feature>
<feature type="binding site" evidence="14">
    <location>
        <position position="383"/>
    </location>
    <ligand>
        <name>Zn(2+)</name>
        <dbReference type="ChEBI" id="CHEBI:29105"/>
        <note>catalytic</note>
    </ligand>
</feature>
<dbReference type="PRINTS" id="PR01047">
    <property type="entry name" value="TRNASYNTHTHR"/>
</dbReference>
<feature type="binding site" evidence="14">
    <location>
        <position position="332"/>
    </location>
    <ligand>
        <name>Zn(2+)</name>
        <dbReference type="ChEBI" id="CHEBI:29105"/>
        <note>catalytic</note>
    </ligand>
</feature>
<gene>
    <name evidence="14 17" type="primary">thrS</name>
    <name evidence="17" type="ORF">KH327_04155</name>
</gene>
<evidence type="ECO:0000256" key="14">
    <source>
        <dbReference type="HAMAP-Rule" id="MF_00184"/>
    </source>
</evidence>
<dbReference type="GO" id="GO:0000049">
    <property type="term" value="F:tRNA binding"/>
    <property type="evidence" value="ECO:0007669"/>
    <property type="project" value="UniProtKB-KW"/>
</dbReference>
<dbReference type="Gene3D" id="3.30.930.10">
    <property type="entry name" value="Bira Bifunctional Protein, Domain 2"/>
    <property type="match status" value="1"/>
</dbReference>
<dbReference type="InterPro" id="IPR012675">
    <property type="entry name" value="Beta-grasp_dom_sf"/>
</dbReference>
<dbReference type="SUPFAM" id="SSF81271">
    <property type="entry name" value="TGS-like"/>
    <property type="match status" value="1"/>
</dbReference>
<dbReference type="CDD" id="cd01667">
    <property type="entry name" value="TGS_ThrRS"/>
    <property type="match status" value="1"/>
</dbReference>
<dbReference type="CDD" id="cd00860">
    <property type="entry name" value="ThrRS_anticodon"/>
    <property type="match status" value="1"/>
</dbReference>
<dbReference type="InterPro" id="IPR004154">
    <property type="entry name" value="Anticodon-bd"/>
</dbReference>
<evidence type="ECO:0000259" key="16">
    <source>
        <dbReference type="PROSITE" id="PS51880"/>
    </source>
</evidence>
<dbReference type="SUPFAM" id="SSF55186">
    <property type="entry name" value="ThrRS/AlaRS common domain"/>
    <property type="match status" value="1"/>
</dbReference>
<dbReference type="NCBIfam" id="TIGR00418">
    <property type="entry name" value="thrS"/>
    <property type="match status" value="1"/>
</dbReference>
<keyword evidence="9 14" id="KW-0067">ATP-binding</keyword>
<comment type="catalytic activity">
    <reaction evidence="13 14">
        <text>tRNA(Thr) + L-threonine + ATP = L-threonyl-tRNA(Thr) + AMP + diphosphate + H(+)</text>
        <dbReference type="Rhea" id="RHEA:24624"/>
        <dbReference type="Rhea" id="RHEA-COMP:9670"/>
        <dbReference type="Rhea" id="RHEA-COMP:9704"/>
        <dbReference type="ChEBI" id="CHEBI:15378"/>
        <dbReference type="ChEBI" id="CHEBI:30616"/>
        <dbReference type="ChEBI" id="CHEBI:33019"/>
        <dbReference type="ChEBI" id="CHEBI:57926"/>
        <dbReference type="ChEBI" id="CHEBI:78442"/>
        <dbReference type="ChEBI" id="CHEBI:78534"/>
        <dbReference type="ChEBI" id="CHEBI:456215"/>
        <dbReference type="EC" id="6.1.1.3"/>
    </reaction>
</comment>
<keyword evidence="5 14" id="KW-0436">Ligase</keyword>
<dbReference type="InterPro" id="IPR004095">
    <property type="entry name" value="TGS"/>
</dbReference>
<evidence type="ECO:0000256" key="8">
    <source>
        <dbReference type="ARBA" id="ARBA00022833"/>
    </source>
</evidence>
<dbReference type="InterPro" id="IPR002320">
    <property type="entry name" value="Thr-tRNA-ligase_IIa"/>
</dbReference>
<feature type="binding site" evidence="14">
    <location>
        <position position="508"/>
    </location>
    <ligand>
        <name>Zn(2+)</name>
        <dbReference type="ChEBI" id="CHEBI:29105"/>
        <note>catalytic</note>
    </ligand>
</feature>
<evidence type="ECO:0000256" key="2">
    <source>
        <dbReference type="ARBA" id="ARBA00008226"/>
    </source>
</evidence>
<dbReference type="Gene3D" id="3.30.980.10">
    <property type="entry name" value="Threonyl-trna Synthetase, Chain A, domain 2"/>
    <property type="match status" value="1"/>
</dbReference>
<dbReference type="GO" id="GO:0140096">
    <property type="term" value="F:catalytic activity, acting on a protein"/>
    <property type="evidence" value="ECO:0007669"/>
    <property type="project" value="UniProtKB-ARBA"/>
</dbReference>
<comment type="cofactor">
    <cofactor evidence="14">
        <name>Zn(2+)</name>
        <dbReference type="ChEBI" id="CHEBI:29105"/>
    </cofactor>
    <text evidence="14">Binds 1 zinc ion per subunit.</text>
</comment>
<dbReference type="InterPro" id="IPR002314">
    <property type="entry name" value="aa-tRNA-synt_IIb"/>
</dbReference>
<dbReference type="GO" id="GO:0006435">
    <property type="term" value="P:threonyl-tRNA aminoacylation"/>
    <property type="evidence" value="ECO:0007669"/>
    <property type="project" value="UniProtKB-UniRule"/>
</dbReference>
<protein>
    <recommendedName>
        <fullName evidence="14">Threonine--tRNA ligase</fullName>
        <ecNumber evidence="14">6.1.1.3</ecNumber>
    </recommendedName>
    <alternativeName>
        <fullName evidence="14">Threonyl-tRNA synthetase</fullName>
        <shortName evidence="14">ThrRS</shortName>
    </alternativeName>
</protein>
<name>A0A943XVZ4_9FIRM</name>
<dbReference type="FunFam" id="3.30.54.20:FF:000002">
    <property type="entry name" value="Threonine--tRNA ligase"/>
    <property type="match status" value="1"/>
</dbReference>
<keyword evidence="6 14" id="KW-0479">Metal-binding</keyword>
<proteinExistence type="inferred from homology"/>
<dbReference type="Gene3D" id="3.10.20.30">
    <property type="match status" value="1"/>
</dbReference>
<evidence type="ECO:0000256" key="10">
    <source>
        <dbReference type="ARBA" id="ARBA00022884"/>
    </source>
</evidence>
<dbReference type="InterPro" id="IPR033728">
    <property type="entry name" value="ThrRS_core"/>
</dbReference>
<evidence type="ECO:0000256" key="12">
    <source>
        <dbReference type="ARBA" id="ARBA00023146"/>
    </source>
</evidence>
<dbReference type="PANTHER" id="PTHR11451:SF44">
    <property type="entry name" value="THREONINE--TRNA LIGASE, CHLOROPLASTIC_MITOCHONDRIAL 2"/>
    <property type="match status" value="1"/>
</dbReference>
<dbReference type="GO" id="GO:0046872">
    <property type="term" value="F:metal ion binding"/>
    <property type="evidence" value="ECO:0007669"/>
    <property type="project" value="UniProtKB-KW"/>
</dbReference>
<dbReference type="EC" id="6.1.1.3" evidence="14"/>
<dbReference type="InterPro" id="IPR045864">
    <property type="entry name" value="aa-tRNA-synth_II/BPL/LPL"/>
</dbReference>
<dbReference type="GO" id="GO:0016740">
    <property type="term" value="F:transferase activity"/>
    <property type="evidence" value="ECO:0007669"/>
    <property type="project" value="UniProtKB-ARBA"/>
</dbReference>
<dbReference type="InterPro" id="IPR012947">
    <property type="entry name" value="tRNA_SAD"/>
</dbReference>
<dbReference type="EMBL" id="JAGZZP010000005">
    <property type="protein sequence ID" value="MBS6535006.1"/>
    <property type="molecule type" value="Genomic_DNA"/>
</dbReference>
<reference evidence="17" key="1">
    <citation type="submission" date="2021-02" db="EMBL/GenBank/DDBJ databases">
        <title>Infant gut strain persistence is associated with maternal origin, phylogeny, and functional potential including surface adhesion and iron acquisition.</title>
        <authorList>
            <person name="Lou Y.C."/>
        </authorList>
    </citation>
    <scope>NUCLEOTIDE SEQUENCE</scope>
    <source>
        <strain evidence="17">L3_060_052G1_dasL3_060_052G1_concoct_1</strain>
    </source>
</reference>
<comment type="caution">
    <text evidence="14">Lacks conserved residue(s) required for the propagation of feature annotation.</text>
</comment>
<dbReference type="InterPro" id="IPR018163">
    <property type="entry name" value="Thr/Ala-tRNA-synth_IIc_edit"/>
</dbReference>
<evidence type="ECO:0000256" key="5">
    <source>
        <dbReference type="ARBA" id="ARBA00022598"/>
    </source>
</evidence>
<evidence type="ECO:0000256" key="11">
    <source>
        <dbReference type="ARBA" id="ARBA00022917"/>
    </source>
</evidence>
<keyword evidence="4 14" id="KW-0820">tRNA-binding</keyword>
<evidence type="ECO:0000256" key="1">
    <source>
        <dbReference type="ARBA" id="ARBA00004496"/>
    </source>
</evidence>
<dbReference type="GO" id="GO:0005737">
    <property type="term" value="C:cytoplasm"/>
    <property type="evidence" value="ECO:0007669"/>
    <property type="project" value="UniProtKB-SubCell"/>
</dbReference>
<dbReference type="Pfam" id="PF07973">
    <property type="entry name" value="tRNA_SAD"/>
    <property type="match status" value="1"/>
</dbReference>
<keyword evidence="12 14" id="KW-0030">Aminoacyl-tRNA synthetase</keyword>
<dbReference type="AlphaFoldDB" id="A0A943XVZ4"/>
<feature type="domain" description="TGS" evidence="16">
    <location>
        <begin position="1"/>
        <end position="60"/>
    </location>
</feature>
<comment type="caution">
    <text evidence="17">The sequence shown here is derived from an EMBL/GenBank/DDBJ whole genome shotgun (WGS) entry which is preliminary data.</text>
</comment>
<dbReference type="GO" id="GO:0005524">
    <property type="term" value="F:ATP binding"/>
    <property type="evidence" value="ECO:0007669"/>
    <property type="project" value="UniProtKB-UniRule"/>
</dbReference>
<dbReference type="Pfam" id="PF03129">
    <property type="entry name" value="HGTP_anticodon"/>
    <property type="match status" value="1"/>
</dbReference>
<dbReference type="Gene3D" id="3.40.50.800">
    <property type="entry name" value="Anticodon-binding domain"/>
    <property type="match status" value="1"/>
</dbReference>
<evidence type="ECO:0000256" key="4">
    <source>
        <dbReference type="ARBA" id="ARBA00022555"/>
    </source>
</evidence>
<dbReference type="RefSeq" id="WP_278637499.1">
    <property type="nucleotide sequence ID" value="NZ_JAGZZP010000005.1"/>
</dbReference>
<evidence type="ECO:0000313" key="18">
    <source>
        <dbReference type="Proteomes" id="UP000748991"/>
    </source>
</evidence>
<dbReference type="HAMAP" id="MF_00184">
    <property type="entry name" value="Thr_tRNA_synth"/>
    <property type="match status" value="1"/>
</dbReference>
<evidence type="ECO:0000256" key="3">
    <source>
        <dbReference type="ARBA" id="ARBA00022490"/>
    </source>
</evidence>
<dbReference type="FunFam" id="3.40.50.800:FF:000001">
    <property type="entry name" value="Threonine--tRNA ligase"/>
    <property type="match status" value="1"/>
</dbReference>
<dbReference type="GO" id="GO:0004829">
    <property type="term" value="F:threonine-tRNA ligase activity"/>
    <property type="evidence" value="ECO:0007669"/>
    <property type="project" value="UniProtKB-UniRule"/>
</dbReference>
<dbReference type="Pfam" id="PF00587">
    <property type="entry name" value="tRNA-synt_2b"/>
    <property type="match status" value="1"/>
</dbReference>
<dbReference type="InterPro" id="IPR036621">
    <property type="entry name" value="Anticodon-bd_dom_sf"/>
</dbReference>
<dbReference type="Gene3D" id="3.30.54.20">
    <property type="match status" value="1"/>
</dbReference>
<dbReference type="SMART" id="SM00863">
    <property type="entry name" value="tRNA_SAD"/>
    <property type="match status" value="1"/>
</dbReference>
<dbReference type="PROSITE" id="PS51880">
    <property type="entry name" value="TGS"/>
    <property type="match status" value="1"/>
</dbReference>
<comment type="subunit">
    <text evidence="14">Homodimer.</text>
</comment>
<organism evidence="17 18">
    <name type="scientific">Peptoniphilus harei</name>
    <dbReference type="NCBI Taxonomy" id="54005"/>
    <lineage>
        <taxon>Bacteria</taxon>
        <taxon>Bacillati</taxon>
        <taxon>Bacillota</taxon>
        <taxon>Tissierellia</taxon>
        <taxon>Tissierellales</taxon>
        <taxon>Peptoniphilaceae</taxon>
        <taxon>Peptoniphilus</taxon>
    </lineage>
</organism>
<keyword evidence="7 14" id="KW-0547">Nucleotide-binding</keyword>
<accession>A0A943XVZ4</accession>
<evidence type="ECO:0000256" key="9">
    <source>
        <dbReference type="ARBA" id="ARBA00022840"/>
    </source>
</evidence>
<evidence type="ECO:0000256" key="13">
    <source>
        <dbReference type="ARBA" id="ARBA00049515"/>
    </source>
</evidence>
<keyword evidence="10 14" id="KW-0694">RNA-binding</keyword>
<dbReference type="InterPro" id="IPR006195">
    <property type="entry name" value="aa-tRNA-synth_II"/>
</dbReference>